<dbReference type="InterPro" id="IPR023213">
    <property type="entry name" value="CAT-like_dom_sf"/>
</dbReference>
<reference evidence="3" key="1">
    <citation type="journal article" date="2020" name="Stud. Mycol.">
        <title>101 Dothideomycetes genomes: a test case for predicting lifestyles and emergence of pathogens.</title>
        <authorList>
            <person name="Haridas S."/>
            <person name="Albert R."/>
            <person name="Binder M."/>
            <person name="Bloem J."/>
            <person name="Labutti K."/>
            <person name="Salamov A."/>
            <person name="Andreopoulos B."/>
            <person name="Baker S."/>
            <person name="Barry K."/>
            <person name="Bills G."/>
            <person name="Bluhm B."/>
            <person name="Cannon C."/>
            <person name="Castanera R."/>
            <person name="Culley D."/>
            <person name="Daum C."/>
            <person name="Ezra D."/>
            <person name="Gonzalez J."/>
            <person name="Henrissat B."/>
            <person name="Kuo A."/>
            <person name="Liang C."/>
            <person name="Lipzen A."/>
            <person name="Lutzoni F."/>
            <person name="Magnuson J."/>
            <person name="Mondo S."/>
            <person name="Nolan M."/>
            <person name="Ohm R."/>
            <person name="Pangilinan J."/>
            <person name="Park H.-J."/>
            <person name="Ramirez L."/>
            <person name="Alfaro M."/>
            <person name="Sun H."/>
            <person name="Tritt A."/>
            <person name="Yoshinaga Y."/>
            <person name="Zwiers L.-H."/>
            <person name="Turgeon B."/>
            <person name="Goodwin S."/>
            <person name="Spatafora J."/>
            <person name="Crous P."/>
            <person name="Grigoriev I."/>
        </authorList>
    </citation>
    <scope>NUCLEOTIDE SEQUENCE</scope>
    <source>
        <strain evidence="3">SCOH1-5</strain>
    </source>
</reference>
<comment type="similarity">
    <text evidence="1">Belongs to the NRP synthetase family.</text>
</comment>
<gene>
    <name evidence="3" type="ORF">CERZMDRAFT_95580</name>
</gene>
<dbReference type="PANTHER" id="PTHR45398">
    <property type="match status" value="1"/>
</dbReference>
<dbReference type="Gene3D" id="3.30.559.30">
    <property type="entry name" value="Nonribosomal peptide synthetase, condensation domain"/>
    <property type="match status" value="1"/>
</dbReference>
<dbReference type="PANTHER" id="PTHR45398:SF1">
    <property type="entry name" value="ENZYME, PUTATIVE (JCVI)-RELATED"/>
    <property type="match status" value="1"/>
</dbReference>
<dbReference type="Proteomes" id="UP000799539">
    <property type="component" value="Unassembled WGS sequence"/>
</dbReference>
<dbReference type="InterPro" id="IPR001242">
    <property type="entry name" value="Condensation_dom"/>
</dbReference>
<organism evidence="3 4">
    <name type="scientific">Cercospora zeae-maydis SCOH1-5</name>
    <dbReference type="NCBI Taxonomy" id="717836"/>
    <lineage>
        <taxon>Eukaryota</taxon>
        <taxon>Fungi</taxon>
        <taxon>Dikarya</taxon>
        <taxon>Ascomycota</taxon>
        <taxon>Pezizomycotina</taxon>
        <taxon>Dothideomycetes</taxon>
        <taxon>Dothideomycetidae</taxon>
        <taxon>Mycosphaerellales</taxon>
        <taxon>Mycosphaerellaceae</taxon>
        <taxon>Cercospora</taxon>
    </lineage>
</organism>
<feature type="domain" description="Condensation" evidence="2">
    <location>
        <begin position="3"/>
        <end position="211"/>
    </location>
</feature>
<evidence type="ECO:0000313" key="3">
    <source>
        <dbReference type="EMBL" id="KAF2214304.1"/>
    </source>
</evidence>
<evidence type="ECO:0000259" key="2">
    <source>
        <dbReference type="Pfam" id="PF00668"/>
    </source>
</evidence>
<accession>A0A6A6FLW9</accession>
<protein>
    <recommendedName>
        <fullName evidence="2">Condensation domain-containing protein</fullName>
    </recommendedName>
</protein>
<proteinExistence type="inferred from homology"/>
<dbReference type="AlphaFoldDB" id="A0A6A6FLW9"/>
<evidence type="ECO:0000313" key="4">
    <source>
        <dbReference type="Proteomes" id="UP000799539"/>
    </source>
</evidence>
<dbReference type="SUPFAM" id="SSF52777">
    <property type="entry name" value="CoA-dependent acyltransferases"/>
    <property type="match status" value="2"/>
</dbReference>
<dbReference type="Gene3D" id="3.30.559.10">
    <property type="entry name" value="Chloramphenicol acetyltransferase-like domain"/>
    <property type="match status" value="1"/>
</dbReference>
<evidence type="ECO:0000256" key="1">
    <source>
        <dbReference type="ARBA" id="ARBA00029454"/>
    </source>
</evidence>
<keyword evidence="4" id="KW-1185">Reference proteome</keyword>
<dbReference type="Pfam" id="PF00668">
    <property type="entry name" value="Condensation"/>
    <property type="match status" value="1"/>
</dbReference>
<sequence>MSVDLGRVVQCWKALVRRHDTLRTIFIEHVPDVGPVRAVLREIEPCITVSKAASPEENFRSKKETCNHLAQRWVRIWQCEEPASMILSLTIRHALLDAASLELVTGELRSMYVETELPAAVSFNGYAVQMQRQSPAALKESQDSWATKLSGIDACHMPEDSYWACESRTEQVTLPSLKHAQLRGFCKRSATSASSIFYLAWAMTLQAYTGSFEALLSLDCLEP</sequence>
<name>A0A6A6FLW9_9PEZI</name>
<dbReference type="OrthoDB" id="416786at2759"/>
<dbReference type="EMBL" id="ML992668">
    <property type="protein sequence ID" value="KAF2214304.1"/>
    <property type="molecule type" value="Genomic_DNA"/>
</dbReference>
<dbReference type="GO" id="GO:0003824">
    <property type="term" value="F:catalytic activity"/>
    <property type="evidence" value="ECO:0007669"/>
    <property type="project" value="InterPro"/>
</dbReference>